<protein>
    <submittedName>
        <fullName evidence="1">Uncharacterized protein</fullName>
    </submittedName>
</protein>
<sequence>MLFIFGINGFNYSVKSSLKRNKEVEGYIESTEINWMLSAGKRPYNG</sequence>
<evidence type="ECO:0000313" key="2">
    <source>
        <dbReference type="Proteomes" id="UP000009282"/>
    </source>
</evidence>
<dbReference type="AlphaFoldDB" id="G4QMV4"/>
<gene>
    <name evidence="1" type="ordered locus">GNIT_2940</name>
</gene>
<reference evidence="1 2" key="1">
    <citation type="journal article" date="2011" name="J. Bacteriol.">
        <title>Complete genome sequence of seawater bacterium Glaciecola nitratireducens FR1064T.</title>
        <authorList>
            <person name="Bian F."/>
            <person name="Qin Q.L."/>
            <person name="Xie B.B."/>
            <person name="Shu Y.L."/>
            <person name="Zhang X.Y."/>
            <person name="Yu Y."/>
            <person name="Chen B."/>
            <person name="Chen X.L."/>
            <person name="Zhou B.C."/>
            <person name="Zhang Y.Z."/>
        </authorList>
    </citation>
    <scope>NUCLEOTIDE SEQUENCE [LARGE SCALE GENOMIC DNA]</scope>
    <source>
        <strain evidence="2">JCM 12485 / KCTC 12276 / FR1064</strain>
    </source>
</reference>
<proteinExistence type="predicted"/>
<accession>G4QMV4</accession>
<dbReference type="Proteomes" id="UP000009282">
    <property type="component" value="Chromosome"/>
</dbReference>
<dbReference type="KEGG" id="gni:GNIT_2940"/>
<dbReference type="HOGENOM" id="CLU_3184220_0_0_6"/>
<organism evidence="1 2">
    <name type="scientific">Glaciecola nitratireducens (strain JCM 12485 / KCTC 12276 / FR1064)</name>
    <dbReference type="NCBI Taxonomy" id="1085623"/>
    <lineage>
        <taxon>Bacteria</taxon>
        <taxon>Pseudomonadati</taxon>
        <taxon>Pseudomonadota</taxon>
        <taxon>Gammaproteobacteria</taxon>
        <taxon>Alteromonadales</taxon>
        <taxon>Alteromonadaceae</taxon>
        <taxon>Brumicola</taxon>
    </lineage>
</organism>
<keyword evidence="2" id="KW-1185">Reference proteome</keyword>
<evidence type="ECO:0000313" key="1">
    <source>
        <dbReference type="EMBL" id="AEP31037.1"/>
    </source>
</evidence>
<name>G4QMV4_GLANF</name>
<dbReference type="EMBL" id="CP003060">
    <property type="protein sequence ID" value="AEP31037.1"/>
    <property type="molecule type" value="Genomic_DNA"/>
</dbReference>